<dbReference type="RefSeq" id="WP_303491659.1">
    <property type="nucleotide sequence ID" value="NZ_JAUOPB010000003.1"/>
</dbReference>
<dbReference type="GO" id="GO:0000166">
    <property type="term" value="F:nucleotide binding"/>
    <property type="evidence" value="ECO:0007669"/>
    <property type="project" value="UniProtKB-KW"/>
</dbReference>
<dbReference type="Pfam" id="PF04820">
    <property type="entry name" value="Trp_halogenase"/>
    <property type="match status" value="1"/>
</dbReference>
<comment type="caution">
    <text evidence="3">The sequence shown here is derived from an EMBL/GenBank/DDBJ whole genome shotgun (WGS) entry which is preliminary data.</text>
</comment>
<feature type="binding site" evidence="2">
    <location>
        <position position="75"/>
    </location>
    <ligand>
        <name>7-chloro-L-tryptophan</name>
        <dbReference type="ChEBI" id="CHEBI:58713"/>
    </ligand>
</feature>
<protein>
    <submittedName>
        <fullName evidence="3">Tryptophan 7-halogenase</fullName>
    </submittedName>
</protein>
<feature type="binding site" evidence="2">
    <location>
        <position position="333"/>
    </location>
    <ligand>
        <name>L-tryptophan</name>
        <dbReference type="ChEBI" id="CHEBI:57912"/>
    </ligand>
</feature>
<dbReference type="Proteomes" id="UP001169760">
    <property type="component" value="Unassembled WGS sequence"/>
</dbReference>
<dbReference type="SUPFAM" id="SSF51905">
    <property type="entry name" value="FAD/NAD(P)-binding domain"/>
    <property type="match status" value="1"/>
</dbReference>
<keyword evidence="2" id="KW-0274">FAD</keyword>
<feature type="binding site" evidence="2">
    <location>
        <position position="324"/>
    </location>
    <ligand>
        <name>FAD</name>
        <dbReference type="ChEBI" id="CHEBI:57692"/>
    </ligand>
</feature>
<dbReference type="GO" id="GO:0004497">
    <property type="term" value="F:monooxygenase activity"/>
    <property type="evidence" value="ECO:0007669"/>
    <property type="project" value="InterPro"/>
</dbReference>
<reference evidence="3" key="1">
    <citation type="submission" date="2023-07" db="EMBL/GenBank/DDBJ databases">
        <title>Genome content predicts the carbon catabolic preferences of heterotrophic bacteria.</title>
        <authorList>
            <person name="Gralka M."/>
        </authorList>
    </citation>
    <scope>NUCLEOTIDE SEQUENCE</scope>
    <source>
        <strain evidence="3">I3M17_2</strain>
    </source>
</reference>
<evidence type="ECO:0000313" key="3">
    <source>
        <dbReference type="EMBL" id="MDO6421933.1"/>
    </source>
</evidence>
<dbReference type="Gene3D" id="3.50.50.60">
    <property type="entry name" value="FAD/NAD(P)-binding domain"/>
    <property type="match status" value="1"/>
</dbReference>
<keyword evidence="2" id="KW-0547">Nucleotide-binding</keyword>
<evidence type="ECO:0000256" key="1">
    <source>
        <dbReference type="PIRSR" id="PIRSR011396-1"/>
    </source>
</evidence>
<dbReference type="InterPro" id="IPR033856">
    <property type="entry name" value="Trp_halogen"/>
</dbReference>
<dbReference type="AlphaFoldDB" id="A0AAW7X5X8"/>
<dbReference type="PIRSF" id="PIRSF011396">
    <property type="entry name" value="Trp_halogenase"/>
    <property type="match status" value="1"/>
</dbReference>
<dbReference type="InterPro" id="IPR036188">
    <property type="entry name" value="FAD/NAD-bd_sf"/>
</dbReference>
<dbReference type="InterPro" id="IPR050816">
    <property type="entry name" value="Flavin-dep_Halogenase_NPB"/>
</dbReference>
<sequence length="490" mass="55153">MIDKIVILGGGSAGWMTAAALSNAFGKTKQIVLVESNAIGTVGVGEATIPLIESFNTLLGIKEQDFLSYTNGTFKLGIKFENWGGQGESYIHPFGIPGKDSWMANFQHFWLRGQQLGVAKAYSDYSINIRAAEAQKFAKDSAAGLAYAYHFDAGLYAKLLRTYSEAKGVKRVEGKVQDVQVDTTTGYIQELKLESGEVIGGDLFIDCSGFAALLSEKTLNTEFEDWSHWLPCDRAWAVQTDLVEKPAPYTRSIAHAAGWQWRIPLQHRMGNGCVFSSRYMSEEKARELLLGSVEGGLRTEPRLVKFKTGRSVKQWNKNCVSIGLASGFLEPLESTSLHLIQSAVTRLIRMLPADEIQQPIVDEYNRQSKFEYETIRDFIILHYCVTSRTDSDFWNYCRTMDLPQTLQNRIDIYKHNPSVFREHDELFHEGSWQAVMLGQGLQPKTYHPVVNELSEAELVRFLQSIDNGISQRVAQYPSHTDFIKNYCPPN</sequence>
<evidence type="ECO:0000313" key="4">
    <source>
        <dbReference type="Proteomes" id="UP001169760"/>
    </source>
</evidence>
<dbReference type="PANTHER" id="PTHR43747">
    <property type="entry name" value="FAD-BINDING PROTEIN"/>
    <property type="match status" value="1"/>
</dbReference>
<feature type="active site" evidence="1">
    <location>
        <position position="75"/>
    </location>
</feature>
<keyword evidence="2" id="KW-0285">Flavoprotein</keyword>
<feature type="binding site" evidence="2">
    <location>
        <begin position="10"/>
        <end position="13"/>
    </location>
    <ligand>
        <name>FAD</name>
        <dbReference type="ChEBI" id="CHEBI:57692"/>
    </ligand>
</feature>
<gene>
    <name evidence="3" type="ORF">Q4521_05570</name>
</gene>
<evidence type="ECO:0000256" key="2">
    <source>
        <dbReference type="PIRSR" id="PIRSR011396-2"/>
    </source>
</evidence>
<name>A0AAW7X5X8_9GAMM</name>
<accession>A0AAW7X5X8</accession>
<organism evidence="3 4">
    <name type="scientific">Saccharophagus degradans</name>
    <dbReference type="NCBI Taxonomy" id="86304"/>
    <lineage>
        <taxon>Bacteria</taxon>
        <taxon>Pseudomonadati</taxon>
        <taxon>Pseudomonadota</taxon>
        <taxon>Gammaproteobacteria</taxon>
        <taxon>Cellvibrionales</taxon>
        <taxon>Cellvibrionaceae</taxon>
        <taxon>Saccharophagus</taxon>
    </lineage>
</organism>
<dbReference type="EMBL" id="JAUOPB010000003">
    <property type="protein sequence ID" value="MDO6421933.1"/>
    <property type="molecule type" value="Genomic_DNA"/>
</dbReference>
<proteinExistence type="predicted"/>
<dbReference type="InterPro" id="IPR006905">
    <property type="entry name" value="Flavin_halogenase"/>
</dbReference>
<feature type="binding site" evidence="2">
    <location>
        <position position="176"/>
    </location>
    <ligand>
        <name>FAD</name>
        <dbReference type="ChEBI" id="CHEBI:57692"/>
    </ligand>
</feature>
<dbReference type="PANTHER" id="PTHR43747:SF4">
    <property type="entry name" value="FLAVIN-DEPENDENT TRYPTOPHAN HALOGENASE"/>
    <property type="match status" value="1"/>
</dbReference>